<evidence type="ECO:0000313" key="2">
    <source>
        <dbReference type="Proteomes" id="UP000001784"/>
    </source>
</evidence>
<dbReference type="SUPFAM" id="SSF144020">
    <property type="entry name" value="FdhE-like"/>
    <property type="match status" value="1"/>
</dbReference>
<accession>A0LMC5</accession>
<dbReference type="STRING" id="335543.Sfum_2900"/>
<name>A0LMC5_SYNFM</name>
<organism evidence="1 2">
    <name type="scientific">Syntrophobacter fumaroxidans (strain DSM 10017 / MPOB)</name>
    <dbReference type="NCBI Taxonomy" id="335543"/>
    <lineage>
        <taxon>Bacteria</taxon>
        <taxon>Pseudomonadati</taxon>
        <taxon>Thermodesulfobacteriota</taxon>
        <taxon>Syntrophobacteria</taxon>
        <taxon>Syntrophobacterales</taxon>
        <taxon>Syntrophobacteraceae</taxon>
        <taxon>Syntrophobacter</taxon>
    </lineage>
</organism>
<dbReference type="OrthoDB" id="9783238at2"/>
<evidence type="ECO:0000313" key="1">
    <source>
        <dbReference type="EMBL" id="ABK18577.1"/>
    </source>
</evidence>
<dbReference type="HOGENOM" id="CLU_2195618_0_0_7"/>
<dbReference type="EMBL" id="CP000478">
    <property type="protein sequence ID" value="ABK18577.1"/>
    <property type="molecule type" value="Genomic_DNA"/>
</dbReference>
<dbReference type="KEGG" id="sfu:Sfum_2900"/>
<reference evidence="1 2" key="1">
    <citation type="submission" date="2006-10" db="EMBL/GenBank/DDBJ databases">
        <title>Complete sequence of Syntrophobacter fumaroxidans MPOB.</title>
        <authorList>
            <consortium name="US DOE Joint Genome Institute"/>
            <person name="Copeland A."/>
            <person name="Lucas S."/>
            <person name="Lapidus A."/>
            <person name="Barry K."/>
            <person name="Detter J.C."/>
            <person name="Glavina del Rio T."/>
            <person name="Hammon N."/>
            <person name="Israni S."/>
            <person name="Pitluck S."/>
            <person name="Goltsman E.G."/>
            <person name="Martinez M."/>
            <person name="Schmutz J."/>
            <person name="Larimer F."/>
            <person name="Land M."/>
            <person name="Hauser L."/>
            <person name="Kyrpides N."/>
            <person name="Kim E."/>
            <person name="Boone D.R."/>
            <person name="Brockman F."/>
            <person name="Culley D."/>
            <person name="Ferry J."/>
            <person name="Gunsalus R."/>
            <person name="McInerney M.J."/>
            <person name="Morrison M."/>
            <person name="Plugge C."/>
            <person name="Rohlin L."/>
            <person name="Scholten J."/>
            <person name="Sieber J."/>
            <person name="Stams A.J.M."/>
            <person name="Worm P."/>
            <person name="Henstra A.M."/>
            <person name="Richardson P."/>
        </authorList>
    </citation>
    <scope>NUCLEOTIDE SEQUENCE [LARGE SCALE GENOMIC DNA]</scope>
    <source>
        <strain evidence="2">DSM 10017 / MPOB</strain>
    </source>
</reference>
<evidence type="ECO:0008006" key="3">
    <source>
        <dbReference type="Google" id="ProtNLM"/>
    </source>
</evidence>
<dbReference type="AlphaFoldDB" id="A0LMC5"/>
<sequence>MNAVIEDTDSPAGTVEERQGFRNTCPVCYSHSLYPFCLSGEARQRFLCVVCGVQFVVWTVAQLKSPEPQCPECGSPMQPHHGYPKGIRFRCSRYPSCHSYLKLGKWVQ</sequence>
<protein>
    <recommendedName>
        <fullName evidence="3">DNA topoisomerase type IA zn finger domain protein</fullName>
    </recommendedName>
</protein>
<proteinExistence type="predicted"/>
<keyword evidence="2" id="KW-1185">Reference proteome</keyword>
<gene>
    <name evidence="1" type="ordered locus">Sfum_2900</name>
</gene>
<dbReference type="RefSeq" id="WP_011699742.1">
    <property type="nucleotide sequence ID" value="NC_008554.1"/>
</dbReference>
<dbReference type="InParanoid" id="A0LMC5"/>
<dbReference type="Proteomes" id="UP000001784">
    <property type="component" value="Chromosome"/>
</dbReference>
<dbReference type="InterPro" id="IPR024064">
    <property type="entry name" value="FdhE-like_sf"/>
</dbReference>